<feature type="non-terminal residue" evidence="1">
    <location>
        <position position="1"/>
    </location>
</feature>
<name>A0A0F4YGQ6_RASE3</name>
<proteinExistence type="predicted"/>
<evidence type="ECO:0000313" key="1">
    <source>
        <dbReference type="EMBL" id="KKA17275.1"/>
    </source>
</evidence>
<protein>
    <submittedName>
        <fullName evidence="1">Uncharacterized protein</fullName>
    </submittedName>
</protein>
<gene>
    <name evidence="1" type="ORF">T310_8952</name>
</gene>
<dbReference type="EMBL" id="LASV01000678">
    <property type="protein sequence ID" value="KKA17275.1"/>
    <property type="molecule type" value="Genomic_DNA"/>
</dbReference>
<organism evidence="1 2">
    <name type="scientific">Rasamsonia emersonii (strain ATCC 16479 / CBS 393.64 / IMI 116815)</name>
    <dbReference type="NCBI Taxonomy" id="1408163"/>
    <lineage>
        <taxon>Eukaryota</taxon>
        <taxon>Fungi</taxon>
        <taxon>Dikarya</taxon>
        <taxon>Ascomycota</taxon>
        <taxon>Pezizomycotina</taxon>
        <taxon>Eurotiomycetes</taxon>
        <taxon>Eurotiomycetidae</taxon>
        <taxon>Eurotiales</taxon>
        <taxon>Trichocomaceae</taxon>
        <taxon>Rasamsonia</taxon>
    </lineage>
</organism>
<dbReference type="GeneID" id="25321043"/>
<comment type="caution">
    <text evidence="1">The sequence shown here is derived from an EMBL/GenBank/DDBJ whole genome shotgun (WGS) entry which is preliminary data.</text>
</comment>
<dbReference type="RefSeq" id="XP_013323887.1">
    <property type="nucleotide sequence ID" value="XM_013468433.1"/>
</dbReference>
<dbReference type="Proteomes" id="UP000053958">
    <property type="component" value="Unassembled WGS sequence"/>
</dbReference>
<reference evidence="1 2" key="1">
    <citation type="submission" date="2015-04" db="EMBL/GenBank/DDBJ databases">
        <authorList>
            <person name="Heijne W.H."/>
            <person name="Fedorova N.D."/>
            <person name="Nierman W.C."/>
            <person name="Vollebregt A.W."/>
            <person name="Zhao Z."/>
            <person name="Wu L."/>
            <person name="Kumar M."/>
            <person name="Stam H."/>
            <person name="van den Berg M.A."/>
            <person name="Pel H.J."/>
        </authorList>
    </citation>
    <scope>NUCLEOTIDE SEQUENCE [LARGE SCALE GENOMIC DNA]</scope>
    <source>
        <strain evidence="1 2">CBS 393.64</strain>
    </source>
</reference>
<evidence type="ECO:0000313" key="2">
    <source>
        <dbReference type="Proteomes" id="UP000053958"/>
    </source>
</evidence>
<sequence>EPSHAFLAPEAACRGLVLSTPSSRWPLGRRLRLHLSEVWYYPLQGGASHSGRHRQRHYDMDDITRAACADGLYPHPVRRHAAYNGRKMGFR</sequence>
<accession>A0A0F4YGQ6</accession>
<dbReference type="AlphaFoldDB" id="A0A0F4YGQ6"/>
<keyword evidence="2" id="KW-1185">Reference proteome</keyword>